<keyword evidence="2" id="KW-1133">Transmembrane helix</keyword>
<gene>
    <name evidence="4" type="ORF">Pan14r_12270</name>
    <name evidence="5" type="ORF">V7x_26990</name>
</gene>
<dbReference type="EMBL" id="SJPL01000001">
    <property type="protein sequence ID" value="TWT68943.1"/>
    <property type="molecule type" value="Genomic_DNA"/>
</dbReference>
<evidence type="ECO:0000313" key="4">
    <source>
        <dbReference type="EMBL" id="TWT68943.1"/>
    </source>
</evidence>
<dbReference type="AlphaFoldDB" id="A0A5C6FXL4"/>
<protein>
    <recommendedName>
        <fullName evidence="3">CsbD-like domain-containing protein</fullName>
    </recommendedName>
</protein>
<evidence type="ECO:0000259" key="3">
    <source>
        <dbReference type="Pfam" id="PF05532"/>
    </source>
</evidence>
<accession>A0A5C6FXL4</accession>
<accession>A0A5C5Y2P1</accession>
<dbReference type="Gene3D" id="1.10.1470.10">
    <property type="entry name" value="YjbJ"/>
    <property type="match status" value="1"/>
</dbReference>
<sequence>MIKREELLGRWNEVKGELREHWGQLTEDDLQRAKGSTEQLVGMVQQKTGATQREVENFLDRLMSGGSVSQQVGDAAKQYGETAQQIADDAAAYLRDGYRRVSDQSVDYSAKVADSVRSRPGEALAVAFGLGLAAGALFFMNKRR</sequence>
<name>A0A5C6FXL4_9PLAN</name>
<comment type="similarity">
    <text evidence="1">Belongs to the UPF0337 (CsbD) family.</text>
</comment>
<dbReference type="InterPro" id="IPR008462">
    <property type="entry name" value="CsbD"/>
</dbReference>
<dbReference type="Pfam" id="PF05532">
    <property type="entry name" value="CsbD"/>
    <property type="match status" value="1"/>
</dbReference>
<dbReference type="SUPFAM" id="SSF69047">
    <property type="entry name" value="Hypothetical protein YjbJ"/>
    <property type="match status" value="1"/>
</dbReference>
<dbReference type="Proteomes" id="UP000316476">
    <property type="component" value="Unassembled WGS sequence"/>
</dbReference>
<keyword evidence="7" id="KW-1185">Reference proteome</keyword>
<dbReference type="PANTHER" id="PTHR34977:SF1">
    <property type="entry name" value="UPF0337 PROTEIN YJBJ"/>
    <property type="match status" value="1"/>
</dbReference>
<dbReference type="InterPro" id="IPR036629">
    <property type="entry name" value="YjbJ_sf"/>
</dbReference>
<keyword evidence="2" id="KW-0812">Transmembrane</keyword>
<keyword evidence="2" id="KW-0472">Membrane</keyword>
<evidence type="ECO:0000313" key="5">
    <source>
        <dbReference type="EMBL" id="TWU67126.1"/>
    </source>
</evidence>
<dbReference type="InterPro" id="IPR050423">
    <property type="entry name" value="UPF0337_stress_rsp"/>
</dbReference>
<comment type="caution">
    <text evidence="5">The sequence shown here is derived from an EMBL/GenBank/DDBJ whole genome shotgun (WGS) entry which is preliminary data.</text>
</comment>
<feature type="transmembrane region" description="Helical" evidence="2">
    <location>
        <begin position="123"/>
        <end position="140"/>
    </location>
</feature>
<evidence type="ECO:0000313" key="6">
    <source>
        <dbReference type="Proteomes" id="UP000316476"/>
    </source>
</evidence>
<dbReference type="OrthoDB" id="278198at2"/>
<dbReference type="PANTHER" id="PTHR34977">
    <property type="entry name" value="UPF0337 PROTEIN YJBJ"/>
    <property type="match status" value="1"/>
</dbReference>
<dbReference type="Proteomes" id="UP000317238">
    <property type="component" value="Unassembled WGS sequence"/>
</dbReference>
<organism evidence="5 6">
    <name type="scientific">Crateriforma conspicua</name>
    <dbReference type="NCBI Taxonomy" id="2527996"/>
    <lineage>
        <taxon>Bacteria</taxon>
        <taxon>Pseudomonadati</taxon>
        <taxon>Planctomycetota</taxon>
        <taxon>Planctomycetia</taxon>
        <taxon>Planctomycetales</taxon>
        <taxon>Planctomycetaceae</taxon>
        <taxon>Crateriforma</taxon>
    </lineage>
</organism>
<reference evidence="6 7" key="1">
    <citation type="submission" date="2019-02" db="EMBL/GenBank/DDBJ databases">
        <title>Deep-cultivation of Planctomycetes and their phenomic and genomic characterization uncovers novel biology.</title>
        <authorList>
            <person name="Wiegand S."/>
            <person name="Jogler M."/>
            <person name="Boedeker C."/>
            <person name="Pinto D."/>
            <person name="Vollmers J."/>
            <person name="Rivas-Marin E."/>
            <person name="Kohn T."/>
            <person name="Peeters S.H."/>
            <person name="Heuer A."/>
            <person name="Rast P."/>
            <person name="Oberbeckmann S."/>
            <person name="Bunk B."/>
            <person name="Jeske O."/>
            <person name="Meyerdierks A."/>
            <person name="Storesund J.E."/>
            <person name="Kallscheuer N."/>
            <person name="Luecker S."/>
            <person name="Lage O.M."/>
            <person name="Pohl T."/>
            <person name="Merkel B.J."/>
            <person name="Hornburger P."/>
            <person name="Mueller R.-W."/>
            <person name="Bruemmer F."/>
            <person name="Labrenz M."/>
            <person name="Spormann A.M."/>
            <person name="Op Den Camp H."/>
            <person name="Overmann J."/>
            <person name="Amann R."/>
            <person name="Jetten M.S.M."/>
            <person name="Mascher T."/>
            <person name="Medema M.H."/>
            <person name="Devos D.P."/>
            <person name="Kaster A.-K."/>
            <person name="Ovreas L."/>
            <person name="Rohde M."/>
            <person name="Galperin M.Y."/>
            <person name="Jogler C."/>
        </authorList>
    </citation>
    <scope>NUCLEOTIDE SEQUENCE [LARGE SCALE GENOMIC DNA]</scope>
    <source>
        <strain evidence="4 7">Pan14r</strain>
        <strain evidence="5 6">V7</strain>
    </source>
</reference>
<evidence type="ECO:0000256" key="2">
    <source>
        <dbReference type="SAM" id="Phobius"/>
    </source>
</evidence>
<proteinExistence type="inferred from homology"/>
<dbReference type="RefSeq" id="WP_145298166.1">
    <property type="nucleotide sequence ID" value="NZ_CP036319.1"/>
</dbReference>
<evidence type="ECO:0000313" key="7">
    <source>
        <dbReference type="Proteomes" id="UP000317238"/>
    </source>
</evidence>
<feature type="domain" description="CsbD-like" evidence="3">
    <location>
        <begin position="9"/>
        <end position="56"/>
    </location>
</feature>
<dbReference type="EMBL" id="SJPZ01000001">
    <property type="protein sequence ID" value="TWU67126.1"/>
    <property type="molecule type" value="Genomic_DNA"/>
</dbReference>
<evidence type="ECO:0000256" key="1">
    <source>
        <dbReference type="ARBA" id="ARBA00009129"/>
    </source>
</evidence>